<proteinExistence type="predicted"/>
<keyword evidence="2" id="KW-1185">Reference proteome</keyword>
<dbReference type="EMBL" id="CP066744">
    <property type="protein sequence ID" value="QQK08311.1"/>
    <property type="molecule type" value="Genomic_DNA"/>
</dbReference>
<protein>
    <submittedName>
        <fullName evidence="1">AzlC family ABC transporter permease</fullName>
    </submittedName>
</protein>
<reference evidence="1 2" key="1">
    <citation type="journal article" date="2022" name="Int. J. Syst. Evol. Microbiol.">
        <title>Miniphocaeibacter halophilus sp. nov., an ammonium-tolerant acetate-producing bacterium isolated from a biogas system.</title>
        <authorList>
            <person name="Schnurer A."/>
            <person name="Singh A."/>
            <person name="Bi S."/>
            <person name="Qiao W."/>
            <person name="Westerholm M."/>
        </authorList>
    </citation>
    <scope>NUCLEOTIDE SEQUENCE [LARGE SCALE GENOMIC DNA]</scope>
    <source>
        <strain evidence="1 2">AMB_01</strain>
    </source>
</reference>
<sequence length="235" mass="25581">MNRVREKNTTKDIKKGIAISLPVGIGYISIAIAFGLLARNSGLTLLDTFLFSAMVFAGASQFMAIELIVAGVPTLGIAISVFLINLRLLVMATSLGVKMERVNKKSIPLIGFLLTDESFSVLSFTKDKISTAYAIFVGLIPYLFWVGFTVIGYLVGDILPEKLKMSLEIGLTAMFIALLIPSVKRNLKGIVVSLIAAFIYIIIFYLNILPTGWDIVVGILLSTLIGYILIRKGTI</sequence>
<dbReference type="Proteomes" id="UP000595814">
    <property type="component" value="Chromosome"/>
</dbReference>
<organism evidence="1 2">
    <name type="scientific">Miniphocaeibacter halophilus</name>
    <dbReference type="NCBI Taxonomy" id="2931922"/>
    <lineage>
        <taxon>Bacteria</taxon>
        <taxon>Bacillati</taxon>
        <taxon>Bacillota</taxon>
        <taxon>Tissierellia</taxon>
        <taxon>Tissierellales</taxon>
        <taxon>Peptoniphilaceae</taxon>
        <taxon>Miniphocaeibacter</taxon>
    </lineage>
</organism>
<evidence type="ECO:0000313" key="2">
    <source>
        <dbReference type="Proteomes" id="UP000595814"/>
    </source>
</evidence>
<evidence type="ECO:0000313" key="1">
    <source>
        <dbReference type="EMBL" id="QQK08311.1"/>
    </source>
</evidence>
<accession>A0AC61MX99</accession>
<gene>
    <name evidence="1" type="ORF">JFY71_01860</name>
</gene>
<name>A0AC61MX99_9FIRM</name>